<keyword evidence="3" id="KW-1185">Reference proteome</keyword>
<sequence length="229" mass="25337">MEHSGTSFVQMLPPTVVICLLLTAGFFFYTRYVRTAAALCSALQKISGTVRSMADGDEMIRKTGLSRVFQGTQFEFIWRDFSKTLHTQTNLVNGALVEAIGSLFEAGVGEEYLAALVKQTSDSSDQAKSLKDELIQAMVPVIKQLESIQVDQANCIGQALEQALIEANRRLASQLETALVRQVKTPLEEMGKKMDARLSHIKSDPQDLARKVIRARMQDGHFESTPEAL</sequence>
<gene>
    <name evidence="2" type="ORF">GCM10007875_04780</name>
</gene>
<comment type="caution">
    <text evidence="2">The sequence shown here is derived from an EMBL/GenBank/DDBJ whole genome shotgun (WGS) entry which is preliminary data.</text>
</comment>
<dbReference type="EMBL" id="BSOJ01000006">
    <property type="protein sequence ID" value="GLR25390.1"/>
    <property type="molecule type" value="Genomic_DNA"/>
</dbReference>
<name>A0ABQ5YNM0_9BURK</name>
<feature type="transmembrane region" description="Helical" evidence="1">
    <location>
        <begin position="12"/>
        <end position="29"/>
    </location>
</feature>
<accession>A0ABQ5YNM0</accession>
<evidence type="ECO:0000256" key="1">
    <source>
        <dbReference type="SAM" id="Phobius"/>
    </source>
</evidence>
<reference evidence="3" key="1">
    <citation type="journal article" date="2019" name="Int. J. Syst. Evol. Microbiol.">
        <title>The Global Catalogue of Microorganisms (GCM) 10K type strain sequencing project: providing services to taxonomists for standard genome sequencing and annotation.</title>
        <authorList>
            <consortium name="The Broad Institute Genomics Platform"/>
            <consortium name="The Broad Institute Genome Sequencing Center for Infectious Disease"/>
            <person name="Wu L."/>
            <person name="Ma J."/>
        </authorList>
    </citation>
    <scope>NUCLEOTIDE SEQUENCE [LARGE SCALE GENOMIC DNA]</scope>
    <source>
        <strain evidence="3">NBRC 105857</strain>
    </source>
</reference>
<keyword evidence="1" id="KW-0812">Transmembrane</keyword>
<dbReference type="RefSeq" id="WP_284279740.1">
    <property type="nucleotide sequence ID" value="NZ_BSOJ01000006.1"/>
</dbReference>
<proteinExistence type="predicted"/>
<dbReference type="Proteomes" id="UP001156664">
    <property type="component" value="Unassembled WGS sequence"/>
</dbReference>
<evidence type="ECO:0000313" key="3">
    <source>
        <dbReference type="Proteomes" id="UP001156664"/>
    </source>
</evidence>
<keyword evidence="1" id="KW-1133">Transmembrane helix</keyword>
<organism evidence="2 3">
    <name type="scientific">Limnobacter litoralis</name>
    <dbReference type="NCBI Taxonomy" id="481366"/>
    <lineage>
        <taxon>Bacteria</taxon>
        <taxon>Pseudomonadati</taxon>
        <taxon>Pseudomonadota</taxon>
        <taxon>Betaproteobacteria</taxon>
        <taxon>Burkholderiales</taxon>
        <taxon>Burkholderiaceae</taxon>
        <taxon>Limnobacter</taxon>
    </lineage>
</organism>
<protein>
    <submittedName>
        <fullName evidence="2">Uncharacterized protein</fullName>
    </submittedName>
</protein>
<evidence type="ECO:0000313" key="2">
    <source>
        <dbReference type="EMBL" id="GLR25390.1"/>
    </source>
</evidence>
<keyword evidence="1" id="KW-0472">Membrane</keyword>